<accession>A0A1L7CZS8</accession>
<dbReference type="RefSeq" id="WP_075692980.1">
    <property type="nucleotide sequence ID" value="NZ_CP009248.1"/>
</dbReference>
<dbReference type="STRING" id="1437874.CSPHI_10355"/>
<name>A0A1L7CZS8_9CORY</name>
<evidence type="ECO:0000313" key="4">
    <source>
        <dbReference type="Proteomes" id="UP000185469"/>
    </source>
</evidence>
<dbReference type="AlphaFoldDB" id="A0A1L7CZS8"/>
<proteinExistence type="predicted"/>
<feature type="compositionally biased region" description="Gly residues" evidence="1">
    <location>
        <begin position="1"/>
        <end position="11"/>
    </location>
</feature>
<keyword evidence="2" id="KW-0472">Membrane</keyword>
<protein>
    <submittedName>
        <fullName evidence="3">Uncharacterized protein</fullName>
    </submittedName>
</protein>
<evidence type="ECO:0000256" key="1">
    <source>
        <dbReference type="SAM" id="MobiDB-lite"/>
    </source>
</evidence>
<keyword evidence="2" id="KW-1133">Transmembrane helix</keyword>
<feature type="region of interest" description="Disordered" evidence="1">
    <location>
        <begin position="1"/>
        <end position="25"/>
    </location>
</feature>
<sequence>MNDGAHPGGEGPRPDPTTPADPAPAAAPRGRLLPVLLGLLAALVLVLAVVAAVLLAGGGEEPGEPAPVRPAAESADAPRPTWAPEAEQTVTVTETSTVRVEAESVRICLTGDGYGVSHLAVSGGADCARARQVMGAIVEGRSSEEDVLDSRGEYAGADCAGLVEGKLRCDLGEGGAVWLWNEAPAG</sequence>
<organism evidence="3 4">
    <name type="scientific">Corynebacterium sphenisci DSM 44792</name>
    <dbReference type="NCBI Taxonomy" id="1437874"/>
    <lineage>
        <taxon>Bacteria</taxon>
        <taxon>Bacillati</taxon>
        <taxon>Actinomycetota</taxon>
        <taxon>Actinomycetes</taxon>
        <taxon>Mycobacteriales</taxon>
        <taxon>Corynebacteriaceae</taxon>
        <taxon>Corynebacterium</taxon>
    </lineage>
</organism>
<keyword evidence="2" id="KW-0812">Transmembrane</keyword>
<dbReference type="KEGG" id="csph:CSPHI_10355"/>
<feature type="transmembrane region" description="Helical" evidence="2">
    <location>
        <begin position="32"/>
        <end position="56"/>
    </location>
</feature>
<evidence type="ECO:0000313" key="3">
    <source>
        <dbReference type="EMBL" id="APT91332.1"/>
    </source>
</evidence>
<evidence type="ECO:0000256" key="2">
    <source>
        <dbReference type="SAM" id="Phobius"/>
    </source>
</evidence>
<dbReference type="EMBL" id="CP009248">
    <property type="protein sequence ID" value="APT91332.1"/>
    <property type="molecule type" value="Genomic_DNA"/>
</dbReference>
<feature type="region of interest" description="Disordered" evidence="1">
    <location>
        <begin position="59"/>
        <end position="90"/>
    </location>
</feature>
<keyword evidence="4" id="KW-1185">Reference proteome</keyword>
<reference evidence="3 4" key="1">
    <citation type="submission" date="2014-08" db="EMBL/GenBank/DDBJ databases">
        <title>Complete genome sequence of Corynebacterium sphenisci CECT 5990(T) (=DSM 44792(T)), isolated from healthy wild penguins.</title>
        <authorList>
            <person name="Ruckert C."/>
            <person name="Albersmeier A."/>
            <person name="Winkler A."/>
            <person name="Kalinowski J."/>
        </authorList>
    </citation>
    <scope>NUCLEOTIDE SEQUENCE [LARGE SCALE GENOMIC DNA]</scope>
    <source>
        <strain evidence="3 4">DSM 44792</strain>
    </source>
</reference>
<dbReference type="Proteomes" id="UP000185469">
    <property type="component" value="Chromosome"/>
</dbReference>
<gene>
    <name evidence="3" type="ORF">CSPHI_10355</name>
</gene>